<dbReference type="SUPFAM" id="SSF50978">
    <property type="entry name" value="WD40 repeat-like"/>
    <property type="match status" value="1"/>
</dbReference>
<evidence type="ECO:0000313" key="4">
    <source>
        <dbReference type="WBParaSite" id="HDID_0001010001-mRNA-1"/>
    </source>
</evidence>
<proteinExistence type="predicted"/>
<dbReference type="PANTHER" id="PTHR12616:SF8">
    <property type="entry name" value="VACUOLAR PROTEIN SORTING-ASSOCIATED PROTEIN 8 HOMOLOG"/>
    <property type="match status" value="1"/>
</dbReference>
<dbReference type="OrthoDB" id="289913at2759"/>
<feature type="region of interest" description="Disordered" evidence="1">
    <location>
        <begin position="679"/>
        <end position="701"/>
    </location>
</feature>
<dbReference type="WBParaSite" id="HDID_0001010001-mRNA-1">
    <property type="protein sequence ID" value="HDID_0001010001-mRNA-1"/>
    <property type="gene ID" value="HDID_0001010001"/>
</dbReference>
<evidence type="ECO:0000256" key="1">
    <source>
        <dbReference type="SAM" id="MobiDB-lite"/>
    </source>
</evidence>
<name>A0A0R3SWM7_HYMDI</name>
<dbReference type="Proteomes" id="UP000274504">
    <property type="component" value="Unassembled WGS sequence"/>
</dbReference>
<sequence>MNDHMPGINYAGGSSVLSDDDLASDIEADLQELPIEGEDFESTDFGLRSASLFTESFTSLLSSDISDDSSFSHSSTPKSSFQQQQSCQNYLRSVSLKSVHTQLLNASLKGICGSPSCISLQSFIVVGTNNGFLFVFDRRQKLVCSVDTSTTDVSSGQGAITSLSQNLLGTRLLTGFVSGRIAMWQLPKSSGGAVNGDDEGDFDEEATLAGSKNDLKSKKVKSSSFTLLRIIDDAHQQGQSIIVCAFASLPTVAVSVDSSGSAYEMDFSHGEICAIAPLRPTHTSGLLQNYQRHPAFRALLGSAVVAMTSFTKVIVVVLKPKFRVVFWQHLKGSPSCLPQLAWSWCFSESQNSGESSAYLAFARTFTLYISRITTRSLTSSDEVPPDACVFSIGGHRFMHRIQLIRSISVEQKIVSMHFFTLEHLAFLDSEEILRVYHVSVEQEVESLNLSTTQICYNSSAFKALVIGGKVSEALVCASERACANSLAPSGGKLLVLGKNAITLVSLKPWTERVIGLFEAGRVEEALDSCCQVLKEQSPADVKESLLQVLTHMPLAQAKRRPAPLTVSMLVEICVTADLQDFLQSSIIPVYRQDPLSYPLLLRSMCQRLLILPPIYTSTNPTDINDCCLRFLTPDVAKDMLTWCVLGPTIDLPASIYVKGSSPFTDKSSSTTSLSMSALRKSSTHRVENGPPLAESSSSTDSLDNLNTTEAVNAILLFLRSSFAGEEIFNIPLDSSFYPHVPNKVFNLLLSSQITSPNRHEKSILSQSPTITTCTAPRLRVLLHFGGTADLLNMLTLVLRESQFFATKQPSPTDPGCQRRQRLITTLLACALDEPGQNMFPIESSDVIRLLCFIGEQILQPENAEIAFQSQKIISALQFIAQRFEIFTETNLPWLELSDVLYRLLKAQKLEASSELLKVAESISLCDFCEHVYLRQGNMVAVLSCLLTSLYRVASTRPIRNFIQAQDLVSRIFVFLNNCLASEQTDSNCGPLVNRFLQSAEVYARCDPLRCLFLLIRSLGPSMRRIIYTLDAVFMGDEPIQNSLLNWQACSSLTCQPFADDKASLSAEGPHHPAAICILRPFYELM</sequence>
<dbReference type="GO" id="GO:0030897">
    <property type="term" value="C:HOPS complex"/>
    <property type="evidence" value="ECO:0007669"/>
    <property type="project" value="TreeGrafter"/>
</dbReference>
<dbReference type="EMBL" id="UYSG01011523">
    <property type="protein sequence ID" value="VDL62682.1"/>
    <property type="molecule type" value="Genomic_DNA"/>
</dbReference>
<dbReference type="STRING" id="6216.A0A0R3SWM7"/>
<dbReference type="PANTHER" id="PTHR12616">
    <property type="entry name" value="VACUOLAR PROTEIN SORTING VPS41"/>
    <property type="match status" value="1"/>
</dbReference>
<reference evidence="2 3" key="2">
    <citation type="submission" date="2018-11" db="EMBL/GenBank/DDBJ databases">
        <authorList>
            <consortium name="Pathogen Informatics"/>
        </authorList>
    </citation>
    <scope>NUCLEOTIDE SEQUENCE [LARGE SCALE GENOMIC DNA]</scope>
</reference>
<dbReference type="GO" id="GO:0005770">
    <property type="term" value="C:late endosome"/>
    <property type="evidence" value="ECO:0007669"/>
    <property type="project" value="TreeGrafter"/>
</dbReference>
<dbReference type="InterPro" id="IPR045111">
    <property type="entry name" value="Vps41/Vps8"/>
</dbReference>
<dbReference type="GO" id="GO:0006623">
    <property type="term" value="P:protein targeting to vacuole"/>
    <property type="evidence" value="ECO:0007669"/>
    <property type="project" value="InterPro"/>
</dbReference>
<protein>
    <submittedName>
        <fullName evidence="4">Vps8 domain-containing protein</fullName>
    </submittedName>
</protein>
<dbReference type="GO" id="GO:0034058">
    <property type="term" value="P:endosomal vesicle fusion"/>
    <property type="evidence" value="ECO:0007669"/>
    <property type="project" value="TreeGrafter"/>
</dbReference>
<dbReference type="Pfam" id="PF23410">
    <property type="entry name" value="Beta-prop_VPS8"/>
    <property type="match status" value="1"/>
</dbReference>
<accession>A0A0R3SWM7</accession>
<reference evidence="4" key="1">
    <citation type="submission" date="2017-02" db="UniProtKB">
        <authorList>
            <consortium name="WormBaseParasite"/>
        </authorList>
    </citation>
    <scope>IDENTIFICATION</scope>
</reference>
<dbReference type="AlphaFoldDB" id="A0A0R3SWM7"/>
<evidence type="ECO:0000313" key="3">
    <source>
        <dbReference type="Proteomes" id="UP000274504"/>
    </source>
</evidence>
<dbReference type="InterPro" id="IPR036322">
    <property type="entry name" value="WD40_repeat_dom_sf"/>
</dbReference>
<gene>
    <name evidence="2" type="ORF">HDID_LOCUS10098</name>
</gene>
<organism evidence="4">
    <name type="scientific">Hymenolepis diminuta</name>
    <name type="common">Rat tapeworm</name>
    <dbReference type="NCBI Taxonomy" id="6216"/>
    <lineage>
        <taxon>Eukaryota</taxon>
        <taxon>Metazoa</taxon>
        <taxon>Spiralia</taxon>
        <taxon>Lophotrochozoa</taxon>
        <taxon>Platyhelminthes</taxon>
        <taxon>Cestoda</taxon>
        <taxon>Eucestoda</taxon>
        <taxon>Cyclophyllidea</taxon>
        <taxon>Hymenolepididae</taxon>
        <taxon>Hymenolepis</taxon>
    </lineage>
</organism>
<evidence type="ECO:0000313" key="2">
    <source>
        <dbReference type="EMBL" id="VDL62682.1"/>
    </source>
</evidence>